<protein>
    <recommendedName>
        <fullName evidence="9">Fe2OG dioxygenase domain-containing protein</fullName>
    </recommendedName>
</protein>
<dbReference type="Pfam" id="PF14226">
    <property type="entry name" value="DIOX_N"/>
    <property type="match status" value="2"/>
</dbReference>
<reference evidence="10 11" key="1">
    <citation type="journal article" date="2018" name="Science">
        <title>The opium poppy genome and morphinan production.</title>
        <authorList>
            <person name="Guo L."/>
            <person name="Winzer T."/>
            <person name="Yang X."/>
            <person name="Li Y."/>
            <person name="Ning Z."/>
            <person name="He Z."/>
            <person name="Teodor R."/>
            <person name="Lu Y."/>
            <person name="Bowser T.A."/>
            <person name="Graham I.A."/>
            <person name="Ye K."/>
        </authorList>
    </citation>
    <scope>NUCLEOTIDE SEQUENCE [LARGE SCALE GENOMIC DNA]</scope>
    <source>
        <strain evidence="11">cv. HN1</strain>
        <tissue evidence="10">Leaves</tissue>
    </source>
</reference>
<proteinExistence type="inferred from homology"/>
<dbReference type="AlphaFoldDB" id="A0A4Y7LK18"/>
<dbReference type="SUPFAM" id="SSF51197">
    <property type="entry name" value="Clavaminate synthase-like"/>
    <property type="match status" value="2"/>
</dbReference>
<dbReference type="InterPro" id="IPR050295">
    <property type="entry name" value="Plant_2OG-oxidoreductases"/>
</dbReference>
<evidence type="ECO:0000256" key="3">
    <source>
        <dbReference type="ARBA" id="ARBA00008056"/>
    </source>
</evidence>
<dbReference type="FunFam" id="2.60.120.330:FF:000001">
    <property type="entry name" value="Protein SRG1"/>
    <property type="match status" value="1"/>
</dbReference>
<accession>A0A4Y7LK18</accession>
<dbReference type="Gramene" id="RZC84960">
    <property type="protein sequence ID" value="RZC84960"/>
    <property type="gene ID" value="C5167_047743"/>
</dbReference>
<keyword evidence="11" id="KW-1185">Reference proteome</keyword>
<gene>
    <name evidence="10" type="ORF">C5167_047743</name>
</gene>
<dbReference type="InterPro" id="IPR026992">
    <property type="entry name" value="DIOX_N"/>
</dbReference>
<dbReference type="PROSITE" id="PS51471">
    <property type="entry name" value="FE2OG_OXY"/>
    <property type="match status" value="2"/>
</dbReference>
<comment type="cofactor">
    <cofactor evidence="1">
        <name>L-ascorbate</name>
        <dbReference type="ChEBI" id="CHEBI:38290"/>
    </cofactor>
</comment>
<evidence type="ECO:0000256" key="8">
    <source>
        <dbReference type="ARBA" id="ARBA00023004"/>
    </source>
</evidence>
<evidence type="ECO:0000256" key="7">
    <source>
        <dbReference type="ARBA" id="ARBA00023002"/>
    </source>
</evidence>
<dbReference type="GO" id="GO:0016706">
    <property type="term" value="F:2-oxoglutarate-dependent dioxygenase activity"/>
    <property type="evidence" value="ECO:0007669"/>
    <property type="project" value="UniProtKB-ARBA"/>
</dbReference>
<dbReference type="OMA" id="RYWLEMT"/>
<dbReference type="GO" id="GO:0046872">
    <property type="term" value="F:metal ion binding"/>
    <property type="evidence" value="ECO:0007669"/>
    <property type="project" value="UniProtKB-KW"/>
</dbReference>
<evidence type="ECO:0000256" key="2">
    <source>
        <dbReference type="ARBA" id="ARBA00001962"/>
    </source>
</evidence>
<dbReference type="Gene3D" id="2.60.120.330">
    <property type="entry name" value="B-lactam Antibiotic, Isopenicillin N Synthase, Chain"/>
    <property type="match status" value="2"/>
</dbReference>
<dbReference type="PANTHER" id="PTHR47991">
    <property type="entry name" value="OXOGLUTARATE/IRON-DEPENDENT DIOXYGENASE"/>
    <property type="match status" value="1"/>
</dbReference>
<keyword evidence="6" id="KW-0223">Dioxygenase</keyword>
<evidence type="ECO:0000256" key="4">
    <source>
        <dbReference type="ARBA" id="ARBA00022679"/>
    </source>
</evidence>
<evidence type="ECO:0000256" key="5">
    <source>
        <dbReference type="ARBA" id="ARBA00022723"/>
    </source>
</evidence>
<dbReference type="Pfam" id="PF03171">
    <property type="entry name" value="2OG-FeII_Oxy"/>
    <property type="match status" value="2"/>
</dbReference>
<comment type="cofactor">
    <cofactor evidence="2">
        <name>Fe cation</name>
        <dbReference type="ChEBI" id="CHEBI:24875"/>
    </cofactor>
</comment>
<dbReference type="InterPro" id="IPR044861">
    <property type="entry name" value="IPNS-like_FE2OG_OXY"/>
</dbReference>
<keyword evidence="4" id="KW-0808">Transferase</keyword>
<feature type="domain" description="Fe2OG dioxygenase" evidence="9">
    <location>
        <begin position="206"/>
        <end position="326"/>
    </location>
</feature>
<dbReference type="InterPro" id="IPR027443">
    <property type="entry name" value="IPNS-like_sf"/>
</dbReference>
<evidence type="ECO:0000256" key="6">
    <source>
        <dbReference type="ARBA" id="ARBA00022964"/>
    </source>
</evidence>
<evidence type="ECO:0000256" key="1">
    <source>
        <dbReference type="ARBA" id="ARBA00001961"/>
    </source>
</evidence>
<dbReference type="GO" id="GO:0097295">
    <property type="term" value="P:morphine biosynthetic process"/>
    <property type="evidence" value="ECO:0007669"/>
    <property type="project" value="UniProtKB-ARBA"/>
</dbReference>
<sequence length="622" mass="70273">MSSSPIVVPLVRELVKENITEIPNRYIRTTCHDYEEDHSHSDDYDSAAAEYDIPVVDIEGGLLSGESESADPELEKLHSACQDWGFFQVVNHGISSLVIDKLKLEIHNLFELPLEEKKKIWQEPGDMEGFGQQFVVSDEQKLDWLDMFYITALPIKMRKHQLFSGIPLQLREALEAYSLGLKNLNMILLRKMAKALKMDPNEMEELFSDCLQRRKMNYYPPCPKSEQVIGLSPHSDAGALTFVLQLNETEGLQIRKDGKWVPVKPIPGALVVNIGDMIEVAVEHKMMSSFGSSPIVVPSSVHELVQENITEIPNRYIHDHNEDHISDDSTANYSIPVIDVEGLLSGESVLADSELQKLHSACQHWGFFQVVNHGISSLVIEKLKSEIRNLFELPLEDKKKMWQQPGDKEGFGQHFVASDDQKLDWEAVETYSLGLKNLTMILLGKMAKALNMDADEMEGLFNDCLQTMRLNYYLPCPKSNQVIGLSPHSDAAALSIVLQLNETEGLQIRKDGKWVTVKPIPGALIVNLGDMMEILSNGAYTSIEHRVMVNPTLERLSIATFHATNPDAEFGPALSLIDHPHKPSLYRRETLKKYCQNFFAHKHNGKSTNLEFMRIQNVDQFS</sequence>
<dbReference type="GO" id="GO:0016740">
    <property type="term" value="F:transferase activity"/>
    <property type="evidence" value="ECO:0007669"/>
    <property type="project" value="UniProtKB-KW"/>
</dbReference>
<organism evidence="10 11">
    <name type="scientific">Papaver somniferum</name>
    <name type="common">Opium poppy</name>
    <dbReference type="NCBI Taxonomy" id="3469"/>
    <lineage>
        <taxon>Eukaryota</taxon>
        <taxon>Viridiplantae</taxon>
        <taxon>Streptophyta</taxon>
        <taxon>Embryophyta</taxon>
        <taxon>Tracheophyta</taxon>
        <taxon>Spermatophyta</taxon>
        <taxon>Magnoliopsida</taxon>
        <taxon>Ranunculales</taxon>
        <taxon>Papaveraceae</taxon>
        <taxon>Papaveroideae</taxon>
        <taxon>Papaver</taxon>
    </lineage>
</organism>
<feature type="domain" description="Fe2OG dioxygenase" evidence="9">
    <location>
        <begin position="464"/>
        <end position="564"/>
    </location>
</feature>
<dbReference type="Proteomes" id="UP000316621">
    <property type="component" value="Chromosome 11"/>
</dbReference>
<evidence type="ECO:0000259" key="9">
    <source>
        <dbReference type="PROSITE" id="PS51471"/>
    </source>
</evidence>
<keyword evidence="8" id="KW-0408">Iron</keyword>
<comment type="similarity">
    <text evidence="3">Belongs to the iron/ascorbate-dependent oxidoreductase family.</text>
</comment>
<evidence type="ECO:0000313" key="11">
    <source>
        <dbReference type="Proteomes" id="UP000316621"/>
    </source>
</evidence>
<keyword evidence="7" id="KW-0560">Oxidoreductase</keyword>
<evidence type="ECO:0000313" key="10">
    <source>
        <dbReference type="EMBL" id="RZC84960.1"/>
    </source>
</evidence>
<dbReference type="EMBL" id="CM010725">
    <property type="protein sequence ID" value="RZC84960.1"/>
    <property type="molecule type" value="Genomic_DNA"/>
</dbReference>
<keyword evidence="5" id="KW-0479">Metal-binding</keyword>
<dbReference type="InterPro" id="IPR005123">
    <property type="entry name" value="Oxoglu/Fe-dep_dioxygenase_dom"/>
</dbReference>
<name>A0A4Y7LK18_PAPSO</name>